<evidence type="ECO:0000313" key="1">
    <source>
        <dbReference type="EMBL" id="CAF1111081.1"/>
    </source>
</evidence>
<organism evidence="1 2">
    <name type="scientific">Rotaria sordida</name>
    <dbReference type="NCBI Taxonomy" id="392033"/>
    <lineage>
        <taxon>Eukaryota</taxon>
        <taxon>Metazoa</taxon>
        <taxon>Spiralia</taxon>
        <taxon>Gnathifera</taxon>
        <taxon>Rotifera</taxon>
        <taxon>Eurotatoria</taxon>
        <taxon>Bdelloidea</taxon>
        <taxon>Philodinida</taxon>
        <taxon>Philodinidae</taxon>
        <taxon>Rotaria</taxon>
    </lineage>
</organism>
<protein>
    <submittedName>
        <fullName evidence="1">Uncharacterized protein</fullName>
    </submittedName>
</protein>
<dbReference type="AlphaFoldDB" id="A0A814PUF0"/>
<reference evidence="1" key="1">
    <citation type="submission" date="2021-02" db="EMBL/GenBank/DDBJ databases">
        <authorList>
            <person name="Nowell W R."/>
        </authorList>
    </citation>
    <scope>NUCLEOTIDE SEQUENCE</scope>
</reference>
<dbReference type="EMBL" id="CAJNOU010000895">
    <property type="protein sequence ID" value="CAF1111081.1"/>
    <property type="molecule type" value="Genomic_DNA"/>
</dbReference>
<name>A0A814PUF0_9BILA</name>
<dbReference type="Proteomes" id="UP000663889">
    <property type="component" value="Unassembled WGS sequence"/>
</dbReference>
<sequence>MLVVFKKIETSINLIFYASREILTNNSKIPIKYNDLYRDLEYHNIREPDVRLILVNEQHGAQYLPGIYYGKIRLFQDNYKDQFIEKLGLHGHRLNNLIFGRCGDLVYTQRYPQSNIEEETNYQQLLRIIMTVAKNKQACHKMCG</sequence>
<comment type="caution">
    <text evidence="1">The sequence shown here is derived from an EMBL/GenBank/DDBJ whole genome shotgun (WGS) entry which is preliminary data.</text>
</comment>
<evidence type="ECO:0000313" key="2">
    <source>
        <dbReference type="Proteomes" id="UP000663889"/>
    </source>
</evidence>
<proteinExistence type="predicted"/>
<accession>A0A814PUF0</accession>
<gene>
    <name evidence="1" type="ORF">SEV965_LOCUS16383</name>
</gene>